<keyword evidence="4 8" id="KW-0479">Metal-binding</keyword>
<evidence type="ECO:0000256" key="8">
    <source>
        <dbReference type="HAMAP-Rule" id="MF_00972"/>
    </source>
</evidence>
<evidence type="ECO:0000256" key="6">
    <source>
        <dbReference type="ARBA" id="ARBA00022833"/>
    </source>
</evidence>
<dbReference type="InterPro" id="IPR016193">
    <property type="entry name" value="Cytidine_deaminase-like"/>
</dbReference>
<evidence type="ECO:0000256" key="4">
    <source>
        <dbReference type="ARBA" id="ARBA00022723"/>
    </source>
</evidence>
<dbReference type="SUPFAM" id="SSF53927">
    <property type="entry name" value="Cytidine deaminase-like"/>
    <property type="match status" value="1"/>
</dbReference>
<comment type="cofactor">
    <cofactor evidence="8">
        <name>Zn(2+)</name>
        <dbReference type="ChEBI" id="CHEBI:29105"/>
    </cofactor>
    <text evidence="8">Binds 1 zinc ion per subunit.</text>
</comment>
<feature type="binding site" evidence="8">
    <location>
        <position position="84"/>
    </location>
    <ligand>
        <name>Zn(2+)</name>
        <dbReference type="ChEBI" id="CHEBI:29105"/>
        <note>catalytic</note>
    </ligand>
</feature>
<evidence type="ECO:0000256" key="5">
    <source>
        <dbReference type="ARBA" id="ARBA00022801"/>
    </source>
</evidence>
<comment type="similarity">
    <text evidence="1">Belongs to the cytidine and deoxycytidylate deaminase family. ADAT2 subfamily.</text>
</comment>
<reference evidence="10" key="1">
    <citation type="journal article" date="2020" name="mSystems">
        <title>Genome- and Community-Level Interaction Insights into Carbon Utilization and Element Cycling Functions of Hydrothermarchaeota in Hydrothermal Sediment.</title>
        <authorList>
            <person name="Zhou Z."/>
            <person name="Liu Y."/>
            <person name="Xu W."/>
            <person name="Pan J."/>
            <person name="Luo Z.H."/>
            <person name="Li M."/>
        </authorList>
    </citation>
    <scope>NUCLEOTIDE SEQUENCE [LARGE SCALE GENOMIC DNA]</scope>
    <source>
        <strain evidence="10">HyVt-489</strain>
    </source>
</reference>
<feature type="binding site" evidence="8">
    <location>
        <position position="87"/>
    </location>
    <ligand>
        <name>Zn(2+)</name>
        <dbReference type="ChEBI" id="CHEBI:29105"/>
        <note>catalytic</note>
    </ligand>
</feature>
<dbReference type="Pfam" id="PF14437">
    <property type="entry name" value="MafB19-deam"/>
    <property type="match status" value="1"/>
</dbReference>
<evidence type="ECO:0000259" key="9">
    <source>
        <dbReference type="PROSITE" id="PS51747"/>
    </source>
</evidence>
<name>A0A7C3C1B9_9PROT</name>
<dbReference type="InterPro" id="IPR028883">
    <property type="entry name" value="tRNA_aden_deaminase"/>
</dbReference>
<dbReference type="Proteomes" id="UP000886042">
    <property type="component" value="Unassembled WGS sequence"/>
</dbReference>
<accession>A0A7C3C1B9</accession>
<dbReference type="InterPro" id="IPR016192">
    <property type="entry name" value="APOBEC/CMP_deaminase_Zn-bd"/>
</dbReference>
<keyword evidence="3 8" id="KW-0819">tRNA processing</keyword>
<dbReference type="NCBIfam" id="NF008113">
    <property type="entry name" value="PRK10860.1"/>
    <property type="match status" value="1"/>
</dbReference>
<evidence type="ECO:0000256" key="1">
    <source>
        <dbReference type="ARBA" id="ARBA00010669"/>
    </source>
</evidence>
<dbReference type="Gene3D" id="3.40.140.10">
    <property type="entry name" value="Cytidine Deaminase, domain 2"/>
    <property type="match status" value="1"/>
</dbReference>
<feature type="domain" description="CMP/dCMP-type deaminase" evidence="9">
    <location>
        <begin position="1"/>
        <end position="112"/>
    </location>
</feature>
<dbReference type="InterPro" id="IPR058535">
    <property type="entry name" value="MafB19-deam"/>
</dbReference>
<dbReference type="PANTHER" id="PTHR11079">
    <property type="entry name" value="CYTOSINE DEAMINASE FAMILY MEMBER"/>
    <property type="match status" value="1"/>
</dbReference>
<comment type="function">
    <text evidence="8">Catalyzes the deamination of adenosine to inosine at the wobble position 34 of tRNA(Arg2).</text>
</comment>
<protein>
    <recommendedName>
        <fullName evidence="8">tRNA-specific adenosine deaminase</fullName>
        <ecNumber evidence="8">3.5.4.33</ecNumber>
    </recommendedName>
</protein>
<gene>
    <name evidence="8" type="primary">tadA</name>
    <name evidence="10" type="ORF">ENJ46_02045</name>
</gene>
<dbReference type="AlphaFoldDB" id="A0A7C3C1B9"/>
<keyword evidence="6 8" id="KW-0862">Zinc</keyword>
<evidence type="ECO:0000256" key="3">
    <source>
        <dbReference type="ARBA" id="ARBA00022694"/>
    </source>
</evidence>
<dbReference type="GO" id="GO:0002100">
    <property type="term" value="P:tRNA wobble adenosine to inosine editing"/>
    <property type="evidence" value="ECO:0007669"/>
    <property type="project" value="UniProtKB-UniRule"/>
</dbReference>
<comment type="caution">
    <text evidence="10">The sequence shown here is derived from an EMBL/GenBank/DDBJ whole genome shotgun (WGS) entry which is preliminary data.</text>
</comment>
<dbReference type="EC" id="3.5.4.33" evidence="8"/>
<comment type="catalytic activity">
    <reaction evidence="7 8">
        <text>adenosine(34) in tRNA + H2O + H(+) = inosine(34) in tRNA + NH4(+)</text>
        <dbReference type="Rhea" id="RHEA:43168"/>
        <dbReference type="Rhea" id="RHEA-COMP:10373"/>
        <dbReference type="Rhea" id="RHEA-COMP:10374"/>
        <dbReference type="ChEBI" id="CHEBI:15377"/>
        <dbReference type="ChEBI" id="CHEBI:15378"/>
        <dbReference type="ChEBI" id="CHEBI:28938"/>
        <dbReference type="ChEBI" id="CHEBI:74411"/>
        <dbReference type="ChEBI" id="CHEBI:82852"/>
        <dbReference type="EC" id="3.5.4.33"/>
    </reaction>
</comment>
<dbReference type="InterPro" id="IPR002125">
    <property type="entry name" value="CMP_dCMP_dom"/>
</dbReference>
<comment type="subunit">
    <text evidence="2 8">Homodimer.</text>
</comment>
<proteinExistence type="inferred from homology"/>
<dbReference type="PANTHER" id="PTHR11079:SF202">
    <property type="entry name" value="TRNA-SPECIFIC ADENOSINE DEAMINASE"/>
    <property type="match status" value="1"/>
</dbReference>
<evidence type="ECO:0000256" key="7">
    <source>
        <dbReference type="ARBA" id="ARBA00048045"/>
    </source>
</evidence>
<dbReference type="HAMAP" id="MF_00972">
    <property type="entry name" value="tRNA_aden_deaminase"/>
    <property type="match status" value="1"/>
</dbReference>
<dbReference type="CDD" id="cd01285">
    <property type="entry name" value="nucleoside_deaminase"/>
    <property type="match status" value="1"/>
</dbReference>
<dbReference type="EMBL" id="DRMN01000137">
    <property type="protein sequence ID" value="HFB54679.1"/>
    <property type="molecule type" value="Genomic_DNA"/>
</dbReference>
<evidence type="ECO:0000256" key="2">
    <source>
        <dbReference type="ARBA" id="ARBA00011738"/>
    </source>
</evidence>
<dbReference type="GO" id="GO:0052717">
    <property type="term" value="F:tRNA-specific adenosine-34 deaminase activity"/>
    <property type="evidence" value="ECO:0007669"/>
    <property type="project" value="UniProtKB-UniRule"/>
</dbReference>
<organism evidence="10">
    <name type="scientific">Hellea balneolensis</name>
    <dbReference type="NCBI Taxonomy" id="287478"/>
    <lineage>
        <taxon>Bacteria</taxon>
        <taxon>Pseudomonadati</taxon>
        <taxon>Pseudomonadota</taxon>
        <taxon>Alphaproteobacteria</taxon>
        <taxon>Maricaulales</taxon>
        <taxon>Robiginitomaculaceae</taxon>
        <taxon>Hellea</taxon>
    </lineage>
</organism>
<evidence type="ECO:0000313" key="10">
    <source>
        <dbReference type="EMBL" id="HFB54679.1"/>
    </source>
</evidence>
<dbReference type="PROSITE" id="PS51747">
    <property type="entry name" value="CYT_DCMP_DEAMINASES_2"/>
    <property type="match status" value="1"/>
</dbReference>
<dbReference type="PROSITE" id="PS00903">
    <property type="entry name" value="CYT_DCMP_DEAMINASES_1"/>
    <property type="match status" value="1"/>
</dbReference>
<keyword evidence="5 8" id="KW-0378">Hydrolase</keyword>
<sequence length="152" mass="16221">MNDEHYMRQVLALAQAASENDEVPVGALILDPSTGEIIATAANGPIGLHDPTAHAEVVVLRLAAQKLGNYRLTGLHLYVSLEPCTMCAGAISHARISRLIYGASDPKGGAVAHGVKFFDTPTCHSKPDVTSGVLAEECSIILKDFFKQKRAR</sequence>
<feature type="active site" description="Proton donor" evidence="8">
    <location>
        <position position="56"/>
    </location>
</feature>
<feature type="binding site" evidence="8">
    <location>
        <position position="54"/>
    </location>
    <ligand>
        <name>Zn(2+)</name>
        <dbReference type="ChEBI" id="CHEBI:29105"/>
        <note>catalytic</note>
    </ligand>
</feature>
<dbReference type="GO" id="GO:0008270">
    <property type="term" value="F:zinc ion binding"/>
    <property type="evidence" value="ECO:0007669"/>
    <property type="project" value="UniProtKB-UniRule"/>
</dbReference>